<evidence type="ECO:0000313" key="2">
    <source>
        <dbReference type="EMBL" id="RLO04495.1"/>
    </source>
</evidence>
<feature type="domain" description="Amidase" evidence="1">
    <location>
        <begin position="254"/>
        <end position="499"/>
    </location>
</feature>
<dbReference type="Proteomes" id="UP000275652">
    <property type="component" value="Unassembled WGS sequence"/>
</dbReference>
<dbReference type="EMBL" id="QUTI01028772">
    <property type="protein sequence ID" value="RLO04495.1"/>
    <property type="molecule type" value="Genomic_DNA"/>
</dbReference>
<organism evidence="2 3">
    <name type="scientific">Aphanomyces astaci</name>
    <name type="common">Crayfish plague agent</name>
    <dbReference type="NCBI Taxonomy" id="112090"/>
    <lineage>
        <taxon>Eukaryota</taxon>
        <taxon>Sar</taxon>
        <taxon>Stramenopiles</taxon>
        <taxon>Oomycota</taxon>
        <taxon>Saprolegniomycetes</taxon>
        <taxon>Saprolegniales</taxon>
        <taxon>Verrucalvaceae</taxon>
        <taxon>Aphanomyces</taxon>
    </lineage>
</organism>
<accession>A0A9X8H8J2</accession>
<evidence type="ECO:0000313" key="3">
    <source>
        <dbReference type="Proteomes" id="UP000275652"/>
    </source>
</evidence>
<dbReference type="Gene3D" id="3.90.1300.10">
    <property type="entry name" value="Amidase signature (AS) domain"/>
    <property type="match status" value="2"/>
</dbReference>
<sequence>MASYSLHILASQLPMAAPGTADVLHKTLGIEPKSPASRPSAVQAAVSCGFDTFNYTETTIDKLQDAIKFIGEVLTGANHAQHYLDVIDQLNHNGPQLNAVIETSPTALAQAIAQDRNGTRSGLLHGIPILIKDNIATTGDGLTACAGSFAMEGNIAPRDAFLVQKLRAAGAIVLGHANMVEWANWRTLSESVDWRYHPPLLTMFHTNSPRSARGGITKNPYVLTARTSGSSSGSASTVAANMIPVAIGTETGFPMGRTVADVARVLEAIAGFDPTDPASKDAPVPEYSQTYNALTSFKNVRVAISKEAHDKTKNRFLSPEHIDAFNQGVEKLKTLGADIVYAPYPNAAAVSKSKCEFVALTTEFKVDVEAYLSTLTWKEGVTPMKTLQDITDYNAAHPDTELNVLGQSLMLRSLNSPNQTSSVYLDALAVCQDLAVTNGIEKYIKDTQADVIFALSATWSPGYPAIAGWPILSVPLGYNHSVPFGVSFVTPKYHEEKLLQYGYVFEQATKARVAPQFLPDN</sequence>
<reference evidence="2 3" key="1">
    <citation type="journal article" date="2018" name="J. Invertebr. Pathol.">
        <title>New genotyping method for the causative agent of crayfish plague (Aphanomyces astaci) based on whole genome data.</title>
        <authorList>
            <person name="Minardi D."/>
            <person name="Studholme D.J."/>
            <person name="van der Giezen M."/>
            <person name="Pretto T."/>
            <person name="Oidtmann B."/>
        </authorList>
    </citation>
    <scope>NUCLEOTIDE SEQUENCE [LARGE SCALE GENOMIC DNA]</scope>
    <source>
        <strain evidence="2 3">KB13</strain>
    </source>
</reference>
<feature type="domain" description="Amidase" evidence="1">
    <location>
        <begin position="87"/>
        <end position="252"/>
    </location>
</feature>
<dbReference type="SUPFAM" id="SSF75304">
    <property type="entry name" value="Amidase signature (AS) enzymes"/>
    <property type="match status" value="1"/>
</dbReference>
<dbReference type="PANTHER" id="PTHR42678:SF34">
    <property type="entry name" value="OS04G0183300 PROTEIN"/>
    <property type="match status" value="1"/>
</dbReference>
<gene>
    <name evidence="2" type="ORF">DYB28_007407</name>
</gene>
<protein>
    <recommendedName>
        <fullName evidence="1">Amidase domain-containing protein</fullName>
    </recommendedName>
</protein>
<proteinExistence type="predicted"/>
<dbReference type="Pfam" id="PF01425">
    <property type="entry name" value="Amidase"/>
    <property type="match status" value="2"/>
</dbReference>
<dbReference type="AlphaFoldDB" id="A0A9X8H8J2"/>
<dbReference type="PANTHER" id="PTHR42678">
    <property type="entry name" value="AMIDASE"/>
    <property type="match status" value="1"/>
</dbReference>
<name>A0A9X8H8J2_APHAT</name>
<comment type="caution">
    <text evidence="2">The sequence shown here is derived from an EMBL/GenBank/DDBJ whole genome shotgun (WGS) entry which is preliminary data.</text>
</comment>
<evidence type="ECO:0000259" key="1">
    <source>
        <dbReference type="Pfam" id="PF01425"/>
    </source>
</evidence>
<dbReference type="InterPro" id="IPR023631">
    <property type="entry name" value="Amidase_dom"/>
</dbReference>
<dbReference type="InterPro" id="IPR036928">
    <property type="entry name" value="AS_sf"/>
</dbReference>